<dbReference type="PANTHER" id="PTHR40691:SF1">
    <property type="entry name" value="EXPORTED PROTEIN"/>
    <property type="match status" value="1"/>
</dbReference>
<dbReference type="Proteomes" id="UP001163726">
    <property type="component" value="Chromosome"/>
</dbReference>
<evidence type="ECO:0000313" key="1">
    <source>
        <dbReference type="EMBL" id="WAJ71142.1"/>
    </source>
</evidence>
<dbReference type="EMBL" id="CP109965">
    <property type="protein sequence ID" value="WAJ71142.1"/>
    <property type="molecule type" value="Genomic_DNA"/>
</dbReference>
<protein>
    <submittedName>
        <fullName evidence="1">(Na+)-NQR maturation NqrM</fullName>
    </submittedName>
</protein>
<reference evidence="1" key="1">
    <citation type="submission" date="2022-10" db="EMBL/GenBank/DDBJ databases">
        <title>Catenovulum adriacola sp. nov. isolated in the Harbour of Susak.</title>
        <authorList>
            <person name="Schoch T."/>
            <person name="Reich S.J."/>
            <person name="Stoeferle S."/>
            <person name="Flaiz M."/>
            <person name="Kazda M."/>
            <person name="Riedel C.U."/>
            <person name="Duerre P."/>
        </authorList>
    </citation>
    <scope>NUCLEOTIDE SEQUENCE</scope>
    <source>
        <strain evidence="1">TS8</strain>
    </source>
</reference>
<dbReference type="PANTHER" id="PTHR40691">
    <property type="entry name" value="(NA+)-NQR MATURATION NQRM"/>
    <property type="match status" value="1"/>
</dbReference>
<keyword evidence="2" id="KW-1185">Reference proteome</keyword>
<gene>
    <name evidence="1" type="primary">nqrM</name>
    <name evidence="1" type="ORF">OLW01_04865</name>
</gene>
<name>A0ABY7AQV5_9ALTE</name>
<dbReference type="Pfam" id="PF04400">
    <property type="entry name" value="NqrM"/>
    <property type="match status" value="1"/>
</dbReference>
<dbReference type="InterPro" id="IPR007495">
    <property type="entry name" value="NqrM"/>
</dbReference>
<accession>A0ABY7AQV5</accession>
<dbReference type="RefSeq" id="WP_268075606.1">
    <property type="nucleotide sequence ID" value="NZ_CP109965.1"/>
</dbReference>
<sequence length="74" mass="8001">MTTILLAFGIFLIVVVAMSVGFLVQKKSISGSCGGLGAIGVEKACDCDNPCDRRKAKLEKEAKKQQMLNENRII</sequence>
<organism evidence="1 2">
    <name type="scientific">Catenovulum adriaticum</name>
    <dbReference type="NCBI Taxonomy" id="2984846"/>
    <lineage>
        <taxon>Bacteria</taxon>
        <taxon>Pseudomonadati</taxon>
        <taxon>Pseudomonadota</taxon>
        <taxon>Gammaproteobacteria</taxon>
        <taxon>Alteromonadales</taxon>
        <taxon>Alteromonadaceae</taxon>
        <taxon>Catenovulum</taxon>
    </lineage>
</organism>
<evidence type="ECO:0000313" key="2">
    <source>
        <dbReference type="Proteomes" id="UP001163726"/>
    </source>
</evidence>
<proteinExistence type="predicted"/>